<reference evidence="2" key="1">
    <citation type="submission" date="2017-03" db="EMBL/GenBank/DDBJ databases">
        <title>Phytopthora megakarya and P. palmivora, two closely related causual agents of cacao black pod achieved similar genome size and gene model numbers by different mechanisms.</title>
        <authorList>
            <person name="Ali S."/>
            <person name="Shao J."/>
            <person name="Larry D.J."/>
            <person name="Kronmiller B."/>
            <person name="Shen D."/>
            <person name="Strem M.D."/>
            <person name="Melnick R.L."/>
            <person name="Guiltinan M.J."/>
            <person name="Tyler B.M."/>
            <person name="Meinhardt L.W."/>
            <person name="Bailey B.A."/>
        </authorList>
    </citation>
    <scope>NUCLEOTIDE SEQUENCE [LARGE SCALE GENOMIC DNA]</scope>
    <source>
        <strain evidence="2">zdho120</strain>
    </source>
</reference>
<keyword evidence="2" id="KW-1185">Reference proteome</keyword>
<name>A0A225W9U1_9STRA</name>
<dbReference type="Proteomes" id="UP000198211">
    <property type="component" value="Unassembled WGS sequence"/>
</dbReference>
<gene>
    <name evidence="1" type="ORF">PHMEG_00012008</name>
</gene>
<protein>
    <submittedName>
        <fullName evidence="1">Uncharacterized protein</fullName>
    </submittedName>
</protein>
<sequence>MNGLVNTSTMAVTVHGVWSVEFPTMEGWAKVMQFKENRHLVDSTKSTAVWDRCLLATCGKTVLLLIYGYGVAIVKSQDLKEFTRAYIEPPETDRARATAVSQLTENLSKRFKEQQLYGECGKPFVDKSKSFYMGCSYNSTTIRSYIDHWTAFVRRLDAQDAVLACKTVIEDFIRDVVPLRDVIDPLTRMENLSDEEHKE</sequence>
<accession>A0A225W9U1</accession>
<dbReference type="AlphaFoldDB" id="A0A225W9U1"/>
<proteinExistence type="predicted"/>
<comment type="caution">
    <text evidence="1">The sequence shown here is derived from an EMBL/GenBank/DDBJ whole genome shotgun (WGS) entry which is preliminary data.</text>
</comment>
<evidence type="ECO:0000313" key="2">
    <source>
        <dbReference type="Proteomes" id="UP000198211"/>
    </source>
</evidence>
<dbReference type="EMBL" id="NBNE01001324">
    <property type="protein sequence ID" value="OWZ14501.1"/>
    <property type="molecule type" value="Genomic_DNA"/>
</dbReference>
<organism evidence="1 2">
    <name type="scientific">Phytophthora megakarya</name>
    <dbReference type="NCBI Taxonomy" id="4795"/>
    <lineage>
        <taxon>Eukaryota</taxon>
        <taxon>Sar</taxon>
        <taxon>Stramenopiles</taxon>
        <taxon>Oomycota</taxon>
        <taxon>Peronosporomycetes</taxon>
        <taxon>Peronosporales</taxon>
        <taxon>Peronosporaceae</taxon>
        <taxon>Phytophthora</taxon>
    </lineage>
</organism>
<evidence type="ECO:0000313" key="1">
    <source>
        <dbReference type="EMBL" id="OWZ14501.1"/>
    </source>
</evidence>